<dbReference type="PANTHER" id="PTHR48083:SF28">
    <property type="entry name" value="ACYL-COA DEHYDROGENASE FAMILY PROTEIN (AFU_ORTHOLOGUE AFUA_6G10880)-RELATED"/>
    <property type="match status" value="1"/>
</dbReference>
<dbReference type="SMART" id="SM01117">
    <property type="entry name" value="Cyt-b5"/>
    <property type="match status" value="1"/>
</dbReference>
<feature type="domain" description="Cytochrome b5 heme-binding" evidence="6">
    <location>
        <begin position="13"/>
        <end position="89"/>
    </location>
</feature>
<dbReference type="Gene3D" id="1.20.140.10">
    <property type="entry name" value="Butyryl-CoA Dehydrogenase, subunit A, domain 3"/>
    <property type="match status" value="1"/>
</dbReference>
<evidence type="ECO:0000256" key="2">
    <source>
        <dbReference type="ARBA" id="ARBA00009347"/>
    </source>
</evidence>
<dbReference type="EMBL" id="LDAU01000181">
    <property type="protein sequence ID" value="KRX00823.1"/>
    <property type="molecule type" value="Genomic_DNA"/>
</dbReference>
<dbReference type="InterPro" id="IPR006091">
    <property type="entry name" value="Acyl-CoA_Oxase/DH_mid-dom"/>
</dbReference>
<dbReference type="InterPro" id="IPR037069">
    <property type="entry name" value="AcylCoA_DH/ox_N_sf"/>
</dbReference>
<evidence type="ECO:0000256" key="3">
    <source>
        <dbReference type="ARBA" id="ARBA00022630"/>
    </source>
</evidence>
<protein>
    <submittedName>
        <fullName evidence="7">Cytochrome b5-like heme/steroid binding domain</fullName>
    </submittedName>
</protein>
<keyword evidence="5" id="KW-0560">Oxidoreductase</keyword>
<dbReference type="GO" id="GO:0005737">
    <property type="term" value="C:cytoplasm"/>
    <property type="evidence" value="ECO:0007669"/>
    <property type="project" value="TreeGrafter"/>
</dbReference>
<dbReference type="InterPro" id="IPR036250">
    <property type="entry name" value="AcylCo_DH-like_C"/>
</dbReference>
<dbReference type="Pfam" id="PF02771">
    <property type="entry name" value="Acyl-CoA_dh_N"/>
    <property type="match status" value="1"/>
</dbReference>
<evidence type="ECO:0000259" key="6">
    <source>
        <dbReference type="PROSITE" id="PS50255"/>
    </source>
</evidence>
<dbReference type="InterPro" id="IPR006089">
    <property type="entry name" value="Acyl-CoA_DH_CS"/>
</dbReference>
<evidence type="ECO:0000313" key="7">
    <source>
        <dbReference type="EMBL" id="KRX00823.1"/>
    </source>
</evidence>
<keyword evidence="8" id="KW-1185">Reference proteome</keyword>
<dbReference type="Pfam" id="PF00173">
    <property type="entry name" value="Cyt-b5"/>
    <property type="match status" value="1"/>
</dbReference>
<accession>A0A0V0QF47</accession>
<dbReference type="Proteomes" id="UP000054937">
    <property type="component" value="Unassembled WGS sequence"/>
</dbReference>
<dbReference type="InterPro" id="IPR046373">
    <property type="entry name" value="Acyl-CoA_Oxase/DH_mid-dom_sf"/>
</dbReference>
<dbReference type="InterPro" id="IPR001199">
    <property type="entry name" value="Cyt_B5-like_heme/steroid-bd"/>
</dbReference>
<dbReference type="InParanoid" id="A0A0V0QF47"/>
<dbReference type="Gene3D" id="1.10.540.10">
    <property type="entry name" value="Acyl-CoA dehydrogenase/oxidase, N-terminal domain"/>
    <property type="match status" value="1"/>
</dbReference>
<dbReference type="Pfam" id="PF02770">
    <property type="entry name" value="Acyl-CoA_dh_M"/>
    <property type="match status" value="1"/>
</dbReference>
<comment type="similarity">
    <text evidence="2">Belongs to the acyl-CoA dehydrogenase family.</text>
</comment>
<dbReference type="InterPro" id="IPR013786">
    <property type="entry name" value="AcylCoA_DH/ox_N"/>
</dbReference>
<organism evidence="7 8">
    <name type="scientific">Pseudocohnilembus persalinus</name>
    <name type="common">Ciliate</name>
    <dbReference type="NCBI Taxonomy" id="266149"/>
    <lineage>
        <taxon>Eukaryota</taxon>
        <taxon>Sar</taxon>
        <taxon>Alveolata</taxon>
        <taxon>Ciliophora</taxon>
        <taxon>Intramacronucleata</taxon>
        <taxon>Oligohymenophorea</taxon>
        <taxon>Scuticociliatia</taxon>
        <taxon>Philasterida</taxon>
        <taxon>Pseudocohnilembidae</taxon>
        <taxon>Pseudocohnilembus</taxon>
    </lineage>
</organism>
<dbReference type="PANTHER" id="PTHR48083">
    <property type="entry name" value="MEDIUM-CHAIN SPECIFIC ACYL-COA DEHYDROGENASE, MITOCHONDRIAL-RELATED"/>
    <property type="match status" value="1"/>
</dbReference>
<dbReference type="InterPro" id="IPR050741">
    <property type="entry name" value="Acyl-CoA_dehydrogenase"/>
</dbReference>
<dbReference type="SUPFAM" id="SSF56645">
    <property type="entry name" value="Acyl-CoA dehydrogenase NM domain-like"/>
    <property type="match status" value="1"/>
</dbReference>
<dbReference type="GO" id="GO:0003995">
    <property type="term" value="F:acyl-CoA dehydrogenase activity"/>
    <property type="evidence" value="ECO:0007669"/>
    <property type="project" value="InterPro"/>
</dbReference>
<dbReference type="Gene3D" id="2.40.110.10">
    <property type="entry name" value="Butyryl-CoA Dehydrogenase, subunit A, domain 2"/>
    <property type="match status" value="1"/>
</dbReference>
<evidence type="ECO:0000313" key="8">
    <source>
        <dbReference type="Proteomes" id="UP000054937"/>
    </source>
</evidence>
<sequence length="530" mass="59612">MGDFLIQNLQVPDKTFSKSEVSTHNKDGDLWVILFNRVYDLSKFANLHPAGRNVLLDYAGQDCTQLFEQFHSETIIHKYHQKLCIGKVQDSDSVQIYSPINEFQNTSSKLGIPYGDPNWCQGFNSPYYNDSHTVFRIEARKFAQEHISPYVDQWDMDKKIPLDVMKTLGHLGCFAVIIGKPFPKKYFKSDTILGVDVDKLDYFHELVLIEESMKGLSNGVIWGFGSIAIALPPLLNYGSEFLKDKYVSQVLYGEKIISLAVTEPWAGSDVAGIQTTATLTEDGKFYIVNGMKKFITSGAYADIFTTAVRTDEDKYFGVSLLIIEKSMPGVKTRPMNMQGAWGSGTGFIVFENVKVPVENLIGDEGSAFLYIMNNFNHERFQVTIECLGASRLMVEECMRYAHNRNAFGKKLIDQPVIKQKLAYMIKETESLQAWLEQIAYNLQRATEKHNKILAGAIGICKAHSTIVLENILKEAVQIFGGNGYQRGSVGSKVERYYRDMKSLTLGGGAPEIMFDMAIRMSGGLMPRPKI</sequence>
<keyword evidence="4" id="KW-0274">FAD</keyword>
<evidence type="ECO:0000256" key="1">
    <source>
        <dbReference type="ARBA" id="ARBA00001974"/>
    </source>
</evidence>
<gene>
    <name evidence="7" type="ORF">PPERSA_02002</name>
</gene>
<dbReference type="GO" id="GO:0050660">
    <property type="term" value="F:flavin adenine dinucleotide binding"/>
    <property type="evidence" value="ECO:0007669"/>
    <property type="project" value="InterPro"/>
</dbReference>
<dbReference type="SUPFAM" id="SSF47203">
    <property type="entry name" value="Acyl-CoA dehydrogenase C-terminal domain-like"/>
    <property type="match status" value="1"/>
</dbReference>
<dbReference type="PROSITE" id="PS50255">
    <property type="entry name" value="CYTOCHROME_B5_2"/>
    <property type="match status" value="1"/>
</dbReference>
<dbReference type="InterPro" id="IPR009100">
    <property type="entry name" value="AcylCoA_DH/oxidase_NM_dom_sf"/>
</dbReference>
<dbReference type="InterPro" id="IPR036400">
    <property type="entry name" value="Cyt_B5-like_heme/steroid_sf"/>
</dbReference>
<reference evidence="7 8" key="1">
    <citation type="journal article" date="2015" name="Sci. Rep.">
        <title>Genome of the facultative scuticociliatosis pathogen Pseudocohnilembus persalinus provides insight into its virulence through horizontal gene transfer.</title>
        <authorList>
            <person name="Xiong J."/>
            <person name="Wang G."/>
            <person name="Cheng J."/>
            <person name="Tian M."/>
            <person name="Pan X."/>
            <person name="Warren A."/>
            <person name="Jiang C."/>
            <person name="Yuan D."/>
            <person name="Miao W."/>
        </authorList>
    </citation>
    <scope>NUCLEOTIDE SEQUENCE [LARGE SCALE GENOMIC DNA]</scope>
    <source>
        <strain evidence="7">36N120E</strain>
    </source>
</reference>
<comment type="cofactor">
    <cofactor evidence="1">
        <name>FAD</name>
        <dbReference type="ChEBI" id="CHEBI:57692"/>
    </cofactor>
</comment>
<dbReference type="Gene3D" id="3.10.120.10">
    <property type="entry name" value="Cytochrome b5-like heme/steroid binding domain"/>
    <property type="match status" value="1"/>
</dbReference>
<dbReference type="AlphaFoldDB" id="A0A0V0QF47"/>
<keyword evidence="3" id="KW-0285">Flavoprotein</keyword>
<dbReference type="SUPFAM" id="SSF55856">
    <property type="entry name" value="Cytochrome b5-like heme/steroid binding domain"/>
    <property type="match status" value="1"/>
</dbReference>
<dbReference type="OrthoDB" id="9988775at2759"/>
<dbReference type="PROSITE" id="PS00072">
    <property type="entry name" value="ACYL_COA_DH_1"/>
    <property type="match status" value="1"/>
</dbReference>
<dbReference type="InterPro" id="IPR009075">
    <property type="entry name" value="AcylCo_DH/oxidase_C"/>
</dbReference>
<dbReference type="GO" id="GO:0033539">
    <property type="term" value="P:fatty acid beta-oxidation using acyl-CoA dehydrogenase"/>
    <property type="evidence" value="ECO:0007669"/>
    <property type="project" value="TreeGrafter"/>
</dbReference>
<dbReference type="Pfam" id="PF00441">
    <property type="entry name" value="Acyl-CoA_dh_1"/>
    <property type="match status" value="1"/>
</dbReference>
<evidence type="ECO:0000256" key="5">
    <source>
        <dbReference type="ARBA" id="ARBA00023002"/>
    </source>
</evidence>
<comment type="caution">
    <text evidence="7">The sequence shown here is derived from an EMBL/GenBank/DDBJ whole genome shotgun (WGS) entry which is preliminary data.</text>
</comment>
<name>A0A0V0QF47_PSEPJ</name>
<proteinExistence type="inferred from homology"/>
<dbReference type="OMA" id="YLMSHLP"/>
<evidence type="ECO:0000256" key="4">
    <source>
        <dbReference type="ARBA" id="ARBA00022827"/>
    </source>
</evidence>